<keyword evidence="2" id="KW-0808">Transferase</keyword>
<name>A0A0F6SHG6_9BACT</name>
<protein>
    <submittedName>
        <fullName evidence="2">Serine/threonine kinase</fullName>
    </submittedName>
</protein>
<evidence type="ECO:0000313" key="3">
    <source>
        <dbReference type="Proteomes" id="UP000034883"/>
    </source>
</evidence>
<keyword evidence="2" id="KW-0418">Kinase</keyword>
<dbReference type="STRING" id="927083.DB32_007558"/>
<dbReference type="EMBL" id="CP011125">
    <property type="protein sequence ID" value="AKF10409.1"/>
    <property type="molecule type" value="Genomic_DNA"/>
</dbReference>
<accession>A0A0F6SHG6</accession>
<dbReference type="PANTHER" id="PTHR23150">
    <property type="entry name" value="SULFATASE MODIFYING FACTOR 1, 2"/>
    <property type="match status" value="1"/>
</dbReference>
<dbReference type="InterPro" id="IPR051043">
    <property type="entry name" value="Sulfatase_Mod_Factor_Kinase"/>
</dbReference>
<keyword evidence="3" id="KW-1185">Reference proteome</keyword>
<dbReference type="AlphaFoldDB" id="A0A0F6SHG6"/>
<gene>
    <name evidence="2" type="ORF">DB32_007558</name>
</gene>
<evidence type="ECO:0000259" key="1">
    <source>
        <dbReference type="Pfam" id="PF03781"/>
    </source>
</evidence>
<feature type="domain" description="Sulfatase-modifying factor enzyme-like" evidence="1">
    <location>
        <begin position="124"/>
        <end position="387"/>
    </location>
</feature>
<dbReference type="GO" id="GO:0016301">
    <property type="term" value="F:kinase activity"/>
    <property type="evidence" value="ECO:0007669"/>
    <property type="project" value="UniProtKB-KW"/>
</dbReference>
<dbReference type="SUPFAM" id="SSF56436">
    <property type="entry name" value="C-type lectin-like"/>
    <property type="match status" value="1"/>
</dbReference>
<reference evidence="2 3" key="1">
    <citation type="submission" date="2015-03" db="EMBL/GenBank/DDBJ databases">
        <title>Genome assembly of Sandaracinus amylolyticus DSM 53668.</title>
        <authorList>
            <person name="Sharma G."/>
            <person name="Subramanian S."/>
        </authorList>
    </citation>
    <scope>NUCLEOTIDE SEQUENCE [LARGE SCALE GENOMIC DNA]</scope>
    <source>
        <strain evidence="2 3">DSM 53668</strain>
    </source>
</reference>
<sequence length="392" mass="42194">MFLLLAACGARSGIDVVAHDASLARQDAGACEVERCNDVDDDCDGEVDEGVLQTFFRDVDGDGFGAEPVRGCSLPAGAVTEGGDCDDTAPDVRPGVPEICDDAVDNECDGATDCDDAECGCGGVVLEPEPYSMGSPPGERGREDDEVLHVVTLTRPFWVMRTEVTQGLWERLTGTRPSYFGSCGDECPVESISWFEALELANRMSDAEGLPRCYDLACTGALGEGCPDPTEVPGTWSMCPGSFQCSRAEFRGLDCEGYRLPTEAEWEYAARAGSRTAFPIGDDIERVDEIGWCTSNGAGVTHPVAQKPANPWGLHDMTGNVYEWVWDGYDEYPAGAQVDPVGPFGTRTTRVIRGGSFAFGDFACRSANRGARRFDMRENVVGLRLVRTLPAE</sequence>
<dbReference type="InterPro" id="IPR005532">
    <property type="entry name" value="SUMF_dom"/>
</dbReference>
<dbReference type="Pfam" id="PF11617">
    <property type="entry name" value="Cu-binding_MopE"/>
    <property type="match status" value="2"/>
</dbReference>
<dbReference type="InterPro" id="IPR042095">
    <property type="entry name" value="SUMF_sf"/>
</dbReference>
<dbReference type="InterPro" id="IPR016187">
    <property type="entry name" value="CTDL_fold"/>
</dbReference>
<dbReference type="Gene3D" id="3.90.1580.10">
    <property type="entry name" value="paralog of FGE (formylglycine-generating enzyme)"/>
    <property type="match status" value="1"/>
</dbReference>
<evidence type="ECO:0000313" key="2">
    <source>
        <dbReference type="EMBL" id="AKF10409.1"/>
    </source>
</evidence>
<dbReference type="GO" id="GO:0120147">
    <property type="term" value="F:formylglycine-generating oxidase activity"/>
    <property type="evidence" value="ECO:0007669"/>
    <property type="project" value="TreeGrafter"/>
</dbReference>
<dbReference type="KEGG" id="samy:DB32_007558"/>
<dbReference type="PANTHER" id="PTHR23150:SF19">
    <property type="entry name" value="FORMYLGLYCINE-GENERATING ENZYME"/>
    <property type="match status" value="1"/>
</dbReference>
<organism evidence="2 3">
    <name type="scientific">Sandaracinus amylolyticus</name>
    <dbReference type="NCBI Taxonomy" id="927083"/>
    <lineage>
        <taxon>Bacteria</taxon>
        <taxon>Pseudomonadati</taxon>
        <taxon>Myxococcota</taxon>
        <taxon>Polyangia</taxon>
        <taxon>Polyangiales</taxon>
        <taxon>Sandaracinaceae</taxon>
        <taxon>Sandaracinus</taxon>
    </lineage>
</organism>
<dbReference type="Proteomes" id="UP000034883">
    <property type="component" value="Chromosome"/>
</dbReference>
<dbReference type="InterPro" id="IPR021655">
    <property type="entry name" value="Put_metal-bd"/>
</dbReference>
<dbReference type="Pfam" id="PF03781">
    <property type="entry name" value="FGE-sulfatase"/>
    <property type="match status" value="1"/>
</dbReference>
<proteinExistence type="predicted"/>